<evidence type="ECO:0000259" key="4">
    <source>
        <dbReference type="PROSITE" id="PS50014"/>
    </source>
</evidence>
<dbReference type="InterPro" id="IPR036427">
    <property type="entry name" value="Bromodomain-like_sf"/>
</dbReference>
<dbReference type="Proteomes" id="UP000655225">
    <property type="component" value="Unassembled WGS sequence"/>
</dbReference>
<accession>A0A834ZKN1</accession>
<feature type="region of interest" description="Disordered" evidence="3">
    <location>
        <begin position="1"/>
        <end position="29"/>
    </location>
</feature>
<protein>
    <recommendedName>
        <fullName evidence="4">Bromo domain-containing protein</fullName>
    </recommendedName>
</protein>
<organism evidence="5 6">
    <name type="scientific">Tetracentron sinense</name>
    <name type="common">Spur-leaf</name>
    <dbReference type="NCBI Taxonomy" id="13715"/>
    <lineage>
        <taxon>Eukaryota</taxon>
        <taxon>Viridiplantae</taxon>
        <taxon>Streptophyta</taxon>
        <taxon>Embryophyta</taxon>
        <taxon>Tracheophyta</taxon>
        <taxon>Spermatophyta</taxon>
        <taxon>Magnoliopsida</taxon>
        <taxon>Trochodendrales</taxon>
        <taxon>Trochodendraceae</taxon>
        <taxon>Tetracentron</taxon>
    </lineage>
</organism>
<gene>
    <name evidence="5" type="ORF">HHK36_005409</name>
</gene>
<dbReference type="CDD" id="cd04369">
    <property type="entry name" value="Bromodomain"/>
    <property type="match status" value="1"/>
</dbReference>
<keyword evidence="1 2" id="KW-0103">Bromodomain</keyword>
<evidence type="ECO:0000313" key="5">
    <source>
        <dbReference type="EMBL" id="KAF8409334.1"/>
    </source>
</evidence>
<dbReference type="PROSITE" id="PS50014">
    <property type="entry name" value="BROMODOMAIN_2"/>
    <property type="match status" value="1"/>
</dbReference>
<dbReference type="SMART" id="SM00297">
    <property type="entry name" value="BROMO"/>
    <property type="match status" value="1"/>
</dbReference>
<dbReference type="SUPFAM" id="SSF47370">
    <property type="entry name" value="Bromodomain"/>
    <property type="match status" value="1"/>
</dbReference>
<name>A0A834ZKN1_TETSI</name>
<dbReference type="AlphaFoldDB" id="A0A834ZKN1"/>
<evidence type="ECO:0000313" key="6">
    <source>
        <dbReference type="Proteomes" id="UP000655225"/>
    </source>
</evidence>
<evidence type="ECO:0000256" key="1">
    <source>
        <dbReference type="ARBA" id="ARBA00023117"/>
    </source>
</evidence>
<keyword evidence="6" id="KW-1185">Reference proteome</keyword>
<dbReference type="EMBL" id="JABCRI010000003">
    <property type="protein sequence ID" value="KAF8409334.1"/>
    <property type="molecule type" value="Genomic_DNA"/>
</dbReference>
<evidence type="ECO:0000256" key="2">
    <source>
        <dbReference type="PROSITE-ProRule" id="PRU00035"/>
    </source>
</evidence>
<dbReference type="InterPro" id="IPR001487">
    <property type="entry name" value="Bromodomain"/>
</dbReference>
<evidence type="ECO:0000256" key="3">
    <source>
        <dbReference type="SAM" id="MobiDB-lite"/>
    </source>
</evidence>
<dbReference type="PANTHER" id="PTHR37888:SF4">
    <property type="entry name" value="OS07G0565300 PROTEIN"/>
    <property type="match status" value="1"/>
</dbReference>
<dbReference type="Pfam" id="PF00439">
    <property type="entry name" value="Bromodomain"/>
    <property type="match status" value="1"/>
</dbReference>
<reference evidence="5 6" key="1">
    <citation type="submission" date="2020-04" db="EMBL/GenBank/DDBJ databases">
        <title>Plant Genome Project.</title>
        <authorList>
            <person name="Zhang R.-G."/>
        </authorList>
    </citation>
    <scope>NUCLEOTIDE SEQUENCE [LARGE SCALE GENOMIC DNA]</scope>
    <source>
        <strain evidence="5">YNK0</strain>
        <tissue evidence="5">Leaf</tissue>
    </source>
</reference>
<sequence length="255" mass="28527">MGGGRGGASVRKQRGKRKRKDCSKEGSVGENDVWSSAVAVDSLNGRLGVVDDETFDLMGILNTVLEIENSSVFRSRLDSQKRTRYKKTIRRHMDFDTIRSRIIDRSITSGRELYRDLLLLATNAMVFYPKHSREYQSAISLKDFATRTFCQYRKDYSRDNAAADLVAEPRTRNPPVKPRSLRPCNRKVTGKVAGVGKAIAVNPSQEDEKACDADSPVESPALTKRSVGRPGKGGRGSGRKRPETPAKGRKRVRRW</sequence>
<dbReference type="OMA" id="KTIRRHM"/>
<dbReference type="Gene3D" id="1.20.920.10">
    <property type="entry name" value="Bromodomain-like"/>
    <property type="match status" value="1"/>
</dbReference>
<feature type="region of interest" description="Disordered" evidence="3">
    <location>
        <begin position="200"/>
        <end position="255"/>
    </location>
</feature>
<comment type="caution">
    <text evidence="5">The sequence shown here is derived from an EMBL/GenBank/DDBJ whole genome shotgun (WGS) entry which is preliminary data.</text>
</comment>
<dbReference type="PANTHER" id="PTHR37888">
    <property type="entry name" value="DNA-BINDING BROMODOMAIN-CONTAINING PROTEIN"/>
    <property type="match status" value="1"/>
</dbReference>
<feature type="domain" description="Bromo" evidence="4">
    <location>
        <begin position="65"/>
        <end position="135"/>
    </location>
</feature>
<proteinExistence type="predicted"/>
<feature type="compositionally biased region" description="Basic residues" evidence="3">
    <location>
        <begin position="11"/>
        <end position="21"/>
    </location>
</feature>
<dbReference type="OrthoDB" id="1742084at2759"/>